<dbReference type="CDD" id="cd11058">
    <property type="entry name" value="CYP60B-like"/>
    <property type="match status" value="1"/>
</dbReference>
<accession>A0ABQ8G5D0</accession>
<evidence type="ECO:0000256" key="1">
    <source>
        <dbReference type="ARBA" id="ARBA00001971"/>
    </source>
</evidence>
<comment type="caution">
    <text evidence="7">The sequence shown here is derived from an EMBL/GenBank/DDBJ whole genome shotgun (WGS) entry which is preliminary data.</text>
</comment>
<dbReference type="EMBL" id="JAGTJR010000019">
    <property type="protein sequence ID" value="KAH7045271.1"/>
    <property type="molecule type" value="Genomic_DNA"/>
</dbReference>
<dbReference type="PRINTS" id="PR00385">
    <property type="entry name" value="P450"/>
</dbReference>
<evidence type="ECO:0000256" key="5">
    <source>
        <dbReference type="ARBA" id="ARBA00023004"/>
    </source>
</evidence>
<dbReference type="PRINTS" id="PR00463">
    <property type="entry name" value="EP450I"/>
</dbReference>
<dbReference type="InterPro" id="IPR001128">
    <property type="entry name" value="Cyt_P450"/>
</dbReference>
<evidence type="ECO:0000256" key="2">
    <source>
        <dbReference type="ARBA" id="ARBA00010617"/>
    </source>
</evidence>
<keyword evidence="5 6" id="KW-0408">Iron</keyword>
<comment type="cofactor">
    <cofactor evidence="1">
        <name>heme</name>
        <dbReference type="ChEBI" id="CHEBI:30413"/>
    </cofactor>
</comment>
<evidence type="ECO:0000313" key="8">
    <source>
        <dbReference type="Proteomes" id="UP000774617"/>
    </source>
</evidence>
<keyword evidence="6" id="KW-0560">Oxidoreductase</keyword>
<dbReference type="InterPro" id="IPR050121">
    <property type="entry name" value="Cytochrome_P450_monoxygenase"/>
</dbReference>
<dbReference type="Gene3D" id="1.10.630.10">
    <property type="entry name" value="Cytochrome P450"/>
    <property type="match status" value="1"/>
</dbReference>
<keyword evidence="6" id="KW-0503">Monooxygenase</keyword>
<dbReference type="SUPFAM" id="SSF48264">
    <property type="entry name" value="Cytochrome P450"/>
    <property type="match status" value="1"/>
</dbReference>
<dbReference type="InterPro" id="IPR017972">
    <property type="entry name" value="Cyt_P450_CS"/>
</dbReference>
<dbReference type="InterPro" id="IPR002401">
    <property type="entry name" value="Cyt_P450_E_grp-I"/>
</dbReference>
<keyword evidence="8" id="KW-1185">Reference proteome</keyword>
<dbReference type="PANTHER" id="PTHR24305">
    <property type="entry name" value="CYTOCHROME P450"/>
    <property type="match status" value="1"/>
</dbReference>
<keyword evidence="4 6" id="KW-0479">Metal-binding</keyword>
<keyword evidence="3 6" id="KW-0349">Heme</keyword>
<evidence type="ECO:0000256" key="6">
    <source>
        <dbReference type="RuleBase" id="RU000461"/>
    </source>
</evidence>
<dbReference type="PANTHER" id="PTHR24305:SF210">
    <property type="entry name" value="CYTOCHROME P450 MONOOXYGENASE ASQL-RELATED"/>
    <property type="match status" value="1"/>
</dbReference>
<evidence type="ECO:0000313" key="7">
    <source>
        <dbReference type="EMBL" id="KAH7045271.1"/>
    </source>
</evidence>
<comment type="similarity">
    <text evidence="2 6">Belongs to the cytochrome P450 family.</text>
</comment>
<dbReference type="PROSITE" id="PS00086">
    <property type="entry name" value="CYTOCHROME_P450"/>
    <property type="match status" value="1"/>
</dbReference>
<dbReference type="Proteomes" id="UP000774617">
    <property type="component" value="Unassembled WGS sequence"/>
</dbReference>
<dbReference type="Pfam" id="PF00067">
    <property type="entry name" value="p450"/>
    <property type="match status" value="1"/>
</dbReference>
<reference evidence="7 8" key="1">
    <citation type="journal article" date="2021" name="Nat. Commun.">
        <title>Genetic determinants of endophytism in the Arabidopsis root mycobiome.</title>
        <authorList>
            <person name="Mesny F."/>
            <person name="Miyauchi S."/>
            <person name="Thiergart T."/>
            <person name="Pickel B."/>
            <person name="Atanasova L."/>
            <person name="Karlsson M."/>
            <person name="Huettel B."/>
            <person name="Barry K.W."/>
            <person name="Haridas S."/>
            <person name="Chen C."/>
            <person name="Bauer D."/>
            <person name="Andreopoulos W."/>
            <person name="Pangilinan J."/>
            <person name="LaButti K."/>
            <person name="Riley R."/>
            <person name="Lipzen A."/>
            <person name="Clum A."/>
            <person name="Drula E."/>
            <person name="Henrissat B."/>
            <person name="Kohler A."/>
            <person name="Grigoriev I.V."/>
            <person name="Martin F.M."/>
            <person name="Hacquard S."/>
        </authorList>
    </citation>
    <scope>NUCLEOTIDE SEQUENCE [LARGE SCALE GENOMIC DNA]</scope>
    <source>
        <strain evidence="7 8">MPI-SDFR-AT-0080</strain>
    </source>
</reference>
<protein>
    <submittedName>
        <fullName evidence="7">Cytochrome P450</fullName>
    </submittedName>
</protein>
<proteinExistence type="inferred from homology"/>
<dbReference type="InterPro" id="IPR036396">
    <property type="entry name" value="Cyt_P450_sf"/>
</dbReference>
<evidence type="ECO:0000256" key="3">
    <source>
        <dbReference type="ARBA" id="ARBA00022617"/>
    </source>
</evidence>
<sequence length="520" mass="58994">MVTASGLLRLATISTTHLIETGIFMVVISLINVYQLTVILGLIAHVVYNIYFHPLAKFPGPRLLAATSFIYWSKWVGGDLIPFYDSVHKEYGEIVRIAPNRLSFTNPQAWKDIYGHKSSKQKASIKDPSVYGPEMNGHYSLISIKDDAEHNRVRRIFNHAFSDKALRDQEDLFRIYVDKLIRNVYNTEGGAFDAVKAYNCTTFDIMAELTFGESLGLLDKSEYNHWLSSILGSLKFLAYKTLLGEFPPVAKMVELFVPKALKDAEKEVFEYSAQRVAKRLEKGAVTERPDIWSLVLGMEEGPGLNVEEMDANATLFMVAGSETTATILSGVTYYLLLSPDKMRRLVEEIRGAFSNEGDLTIGNLRQLKYLQACFDEGLRVYPPAPSALCRVVPEGGSIVLGHYLPENTRVGLPQLASYRSPANFTNPLSFVPERWLPEEPEYKHYANDKREACQPFSYGPRNCIGKNLAYHEIRLILAKLLWNFDLELCPESHGTWLQQKVWWGLWEKPPLWVRATPVKR</sequence>
<gene>
    <name evidence="7" type="ORF">B0J12DRAFT_712028</name>
</gene>
<organism evidence="7 8">
    <name type="scientific">Macrophomina phaseolina</name>
    <dbReference type="NCBI Taxonomy" id="35725"/>
    <lineage>
        <taxon>Eukaryota</taxon>
        <taxon>Fungi</taxon>
        <taxon>Dikarya</taxon>
        <taxon>Ascomycota</taxon>
        <taxon>Pezizomycotina</taxon>
        <taxon>Dothideomycetes</taxon>
        <taxon>Dothideomycetes incertae sedis</taxon>
        <taxon>Botryosphaeriales</taxon>
        <taxon>Botryosphaeriaceae</taxon>
        <taxon>Macrophomina</taxon>
    </lineage>
</organism>
<name>A0ABQ8G5D0_9PEZI</name>
<evidence type="ECO:0000256" key="4">
    <source>
        <dbReference type="ARBA" id="ARBA00022723"/>
    </source>
</evidence>